<proteinExistence type="predicted"/>
<reference evidence="1 2" key="2">
    <citation type="journal article" date="2012" name="PLoS Genet.">
        <title>Viral evasion of a bacterial suicide system by RNA-based molecular mimicry enables infectious altruism.</title>
        <authorList>
            <person name="Blower T.R."/>
            <person name="Evans T.J."/>
            <person name="Przybilski R."/>
            <person name="Fineran P.C."/>
            <person name="Salmond G.P."/>
        </authorList>
    </citation>
    <scope>NUCLEOTIDE SEQUENCE [LARGE SCALE GENOMIC DNA]</scope>
</reference>
<dbReference type="Proteomes" id="UP000010999">
    <property type="component" value="Segment"/>
</dbReference>
<dbReference type="GeneID" id="14515271"/>
<gene>
    <name evidence="1" type="ORF">phiTE_076</name>
</gene>
<sequence>MSNVNLKITRTISTGVMFFVPDDDSQYGAIEEKMIEEFAKQPFGNVVAFNFSDDEFLQYWLSADVADEDMFHAACEWVVGKMDDLGALLDYVS</sequence>
<dbReference type="OrthoDB" id="25005at10239"/>
<dbReference type="RefSeq" id="YP_007392538.1">
    <property type="nucleotide sequence ID" value="NC_020201.1"/>
</dbReference>
<name>K9L5K6_9CAUD</name>
<dbReference type="KEGG" id="vg:14515271"/>
<evidence type="ECO:0000313" key="2">
    <source>
        <dbReference type="Proteomes" id="UP000010999"/>
    </source>
</evidence>
<dbReference type="EMBL" id="JQ015307">
    <property type="protein sequence ID" value="AEZ66242.1"/>
    <property type="molecule type" value="Genomic_DNA"/>
</dbReference>
<protein>
    <submittedName>
        <fullName evidence="1">Uncharacterized protein</fullName>
    </submittedName>
</protein>
<reference evidence="2" key="1">
    <citation type="submission" date="2011-11" db="EMBL/GenBank/DDBJ databases">
        <title>Escape from toxin-antitoxin mediated abortive infection can occur by recombination within a generalized transducing phage of Pectobacterium atrosepticum.</title>
        <authorList>
            <person name="Blower T.R."/>
            <person name="Evans T.J."/>
            <person name="Przybilski R."/>
            <person name="Fineran P.C."/>
            <person name="Salmond G.P.C."/>
        </authorList>
    </citation>
    <scope>NUCLEOTIDE SEQUENCE [LARGE SCALE GENOMIC DNA]</scope>
</reference>
<evidence type="ECO:0000313" key="1">
    <source>
        <dbReference type="EMBL" id="AEZ66242.1"/>
    </source>
</evidence>
<keyword evidence="2" id="KW-1185">Reference proteome</keyword>
<accession>K9L5K6</accession>
<organism evidence="1 2">
    <name type="scientific">Pectobacterium phage phiTE</name>
    <dbReference type="NCBI Taxonomy" id="1116482"/>
    <lineage>
        <taxon>Viruses</taxon>
        <taxon>Duplodnaviria</taxon>
        <taxon>Heunggongvirae</taxon>
        <taxon>Uroviricota</taxon>
        <taxon>Caudoviricetes</taxon>
        <taxon>Vequintavirinae</taxon>
        <taxon>Certrevirus</taxon>
        <taxon>Certrevirus phiTE</taxon>
    </lineage>
</organism>